<keyword evidence="2" id="KW-1185">Reference proteome</keyword>
<protein>
    <submittedName>
        <fullName evidence="1">Uncharacterized protein</fullName>
    </submittedName>
</protein>
<evidence type="ECO:0000313" key="2">
    <source>
        <dbReference type="Proteomes" id="UP000316882"/>
    </source>
</evidence>
<dbReference type="RefSeq" id="WP_122963339.1">
    <property type="nucleotide sequence ID" value="NZ_BJMH01000007.1"/>
</dbReference>
<reference evidence="1 2" key="1">
    <citation type="submission" date="2019-06" db="EMBL/GenBank/DDBJ databases">
        <title>Whole genome shotgun sequence of Brevibacillus parabrevis NBRC 12334.</title>
        <authorList>
            <person name="Hosoyama A."/>
            <person name="Uohara A."/>
            <person name="Ohji S."/>
            <person name="Ichikawa N."/>
        </authorList>
    </citation>
    <scope>NUCLEOTIDE SEQUENCE [LARGE SCALE GENOMIC DNA]</scope>
    <source>
        <strain evidence="1 2">NBRC 12334</strain>
    </source>
</reference>
<sequence length="95" mass="11434">MSRSYKHFPVVKDQTGPGKRYAKRLASKAVRRYQKGISIGAMYRKLFCSWDINDFRFYRTLAAAIREWETSQVPRVRAKSKKQIQNEWAKHYYRK</sequence>
<proteinExistence type="predicted"/>
<gene>
    <name evidence="1" type="ORF">BPA01_19450</name>
</gene>
<organism evidence="1 2">
    <name type="scientific">Brevibacillus parabrevis</name>
    <dbReference type="NCBI Taxonomy" id="54914"/>
    <lineage>
        <taxon>Bacteria</taxon>
        <taxon>Bacillati</taxon>
        <taxon>Bacillota</taxon>
        <taxon>Bacilli</taxon>
        <taxon>Bacillales</taxon>
        <taxon>Paenibacillaceae</taxon>
        <taxon>Brevibacillus</taxon>
    </lineage>
</organism>
<name>A0A4Y3PHU6_BREPA</name>
<evidence type="ECO:0000313" key="1">
    <source>
        <dbReference type="EMBL" id="GEB32365.1"/>
    </source>
</evidence>
<dbReference type="AlphaFoldDB" id="A0A4Y3PHU6"/>
<accession>A0A4Y3PHU6</accession>
<comment type="caution">
    <text evidence="1">The sequence shown here is derived from an EMBL/GenBank/DDBJ whole genome shotgun (WGS) entry which is preliminary data.</text>
</comment>
<dbReference type="Proteomes" id="UP000316882">
    <property type="component" value="Unassembled WGS sequence"/>
</dbReference>
<dbReference type="EMBL" id="BJMH01000007">
    <property type="protein sequence ID" value="GEB32365.1"/>
    <property type="molecule type" value="Genomic_DNA"/>
</dbReference>